<comment type="pathway">
    <text evidence="2">Carbohydrate biosynthesis; dTDP-L-rhamnose biosynthesis.</text>
</comment>
<evidence type="ECO:0000256" key="5">
    <source>
        <dbReference type="ARBA" id="ARBA00012461"/>
    </source>
</evidence>
<dbReference type="Pfam" id="PF00483">
    <property type="entry name" value="NTP_transferase"/>
    <property type="match status" value="1"/>
</dbReference>
<dbReference type="CDD" id="cd02538">
    <property type="entry name" value="G1P_TT_short"/>
    <property type="match status" value="1"/>
</dbReference>
<evidence type="ECO:0000256" key="1">
    <source>
        <dbReference type="ARBA" id="ARBA00001946"/>
    </source>
</evidence>
<dbReference type="FunFam" id="3.90.550.10:FF:000023">
    <property type="entry name" value="Glucose-1-phosphate thymidylyltransferase"/>
    <property type="match status" value="1"/>
</dbReference>
<keyword evidence="8 11" id="KW-0479">Metal-binding</keyword>
<evidence type="ECO:0000259" key="12">
    <source>
        <dbReference type="Pfam" id="PF00483"/>
    </source>
</evidence>
<dbReference type="PANTHER" id="PTHR43532">
    <property type="entry name" value="GLUCOSE-1-PHOSPHATE THYMIDYLYLTRANSFERASE"/>
    <property type="match status" value="1"/>
</dbReference>
<reference evidence="13" key="1">
    <citation type="submission" date="2023-02" db="EMBL/GenBank/DDBJ databases">
        <title>Tahibacter soli sp. nov. isolated from soil.</title>
        <authorList>
            <person name="Baek J.H."/>
            <person name="Lee J.K."/>
            <person name="Choi D.G."/>
            <person name="Jeon C.O."/>
        </authorList>
    </citation>
    <scope>NUCLEOTIDE SEQUENCE</scope>
    <source>
        <strain evidence="13">BL</strain>
    </source>
</reference>
<dbReference type="InterPro" id="IPR005835">
    <property type="entry name" value="NTP_transferase_dom"/>
</dbReference>
<evidence type="ECO:0000256" key="8">
    <source>
        <dbReference type="ARBA" id="ARBA00022723"/>
    </source>
</evidence>
<comment type="function">
    <text evidence="11">Catalyzes the formation of dTDP-glucose, from dTTP and glucose 1-phosphate, as well as its pyrophosphorolysis.</text>
</comment>
<gene>
    <name evidence="13" type="primary">rfbA</name>
    <name evidence="13" type="ORF">OD750_024690</name>
</gene>
<keyword evidence="6 11" id="KW-0808">Transferase</keyword>
<comment type="caution">
    <text evidence="13">The sequence shown here is derived from an EMBL/GenBank/DDBJ whole genome shotgun (WGS) entry which is preliminary data.</text>
</comment>
<comment type="similarity">
    <text evidence="4 11">Belongs to the glucose-1-phosphate thymidylyltransferase family.</text>
</comment>
<comment type="catalytic activity">
    <reaction evidence="10 11">
        <text>dTTP + alpha-D-glucose 1-phosphate + H(+) = dTDP-alpha-D-glucose + diphosphate</text>
        <dbReference type="Rhea" id="RHEA:15225"/>
        <dbReference type="ChEBI" id="CHEBI:15378"/>
        <dbReference type="ChEBI" id="CHEBI:33019"/>
        <dbReference type="ChEBI" id="CHEBI:37568"/>
        <dbReference type="ChEBI" id="CHEBI:57477"/>
        <dbReference type="ChEBI" id="CHEBI:58601"/>
        <dbReference type="EC" id="2.7.7.24"/>
    </reaction>
</comment>
<dbReference type="GO" id="GO:0008879">
    <property type="term" value="F:glucose-1-phosphate thymidylyltransferase activity"/>
    <property type="evidence" value="ECO:0007669"/>
    <property type="project" value="UniProtKB-EC"/>
</dbReference>
<organism evidence="13 14">
    <name type="scientific">Tahibacter soli</name>
    <dbReference type="NCBI Taxonomy" id="2983605"/>
    <lineage>
        <taxon>Bacteria</taxon>
        <taxon>Pseudomonadati</taxon>
        <taxon>Pseudomonadota</taxon>
        <taxon>Gammaproteobacteria</taxon>
        <taxon>Lysobacterales</taxon>
        <taxon>Rhodanobacteraceae</taxon>
        <taxon>Tahibacter</taxon>
    </lineage>
</organism>
<dbReference type="Gene3D" id="3.90.550.10">
    <property type="entry name" value="Spore Coat Polysaccharide Biosynthesis Protein SpsA, Chain A"/>
    <property type="match status" value="1"/>
</dbReference>
<evidence type="ECO:0000256" key="7">
    <source>
        <dbReference type="ARBA" id="ARBA00022695"/>
    </source>
</evidence>
<feature type="domain" description="Nucleotidyl transferase" evidence="12">
    <location>
        <begin position="5"/>
        <end position="241"/>
    </location>
</feature>
<comment type="cofactor">
    <cofactor evidence="1">
        <name>Mg(2+)</name>
        <dbReference type="ChEBI" id="CHEBI:18420"/>
    </cofactor>
</comment>
<keyword evidence="7 11" id="KW-0548">Nucleotidyltransferase</keyword>
<proteinExistence type="inferred from homology"/>
<evidence type="ECO:0000256" key="11">
    <source>
        <dbReference type="RuleBase" id="RU003706"/>
    </source>
</evidence>
<evidence type="ECO:0000256" key="10">
    <source>
        <dbReference type="ARBA" id="ARBA00049336"/>
    </source>
</evidence>
<dbReference type="NCBIfam" id="TIGR01207">
    <property type="entry name" value="rmlA"/>
    <property type="match status" value="1"/>
</dbReference>
<evidence type="ECO:0000256" key="2">
    <source>
        <dbReference type="ARBA" id="ARBA00004781"/>
    </source>
</evidence>
<evidence type="ECO:0000256" key="4">
    <source>
        <dbReference type="ARBA" id="ARBA00010480"/>
    </source>
</evidence>
<protein>
    <recommendedName>
        <fullName evidence="5 11">Glucose-1-phosphate thymidylyltransferase</fullName>
        <ecNumber evidence="5 11">2.7.7.24</ecNumber>
    </recommendedName>
</protein>
<keyword evidence="14" id="KW-1185">Reference proteome</keyword>
<comment type="pathway">
    <text evidence="3">Bacterial outer membrane biogenesis; LPS O-antigen biosynthesis.</text>
</comment>
<evidence type="ECO:0000313" key="13">
    <source>
        <dbReference type="EMBL" id="MDC8015738.1"/>
    </source>
</evidence>
<accession>A0A9X3YRG0</accession>
<evidence type="ECO:0000256" key="9">
    <source>
        <dbReference type="ARBA" id="ARBA00022842"/>
    </source>
</evidence>
<dbReference type="GO" id="GO:0046872">
    <property type="term" value="F:metal ion binding"/>
    <property type="evidence" value="ECO:0007669"/>
    <property type="project" value="UniProtKB-KW"/>
</dbReference>
<dbReference type="EMBL" id="JAOVZO020000020">
    <property type="protein sequence ID" value="MDC8015738.1"/>
    <property type="molecule type" value="Genomic_DNA"/>
</dbReference>
<dbReference type="AlphaFoldDB" id="A0A9X3YRG0"/>
<dbReference type="EC" id="2.7.7.24" evidence="5 11"/>
<keyword evidence="9 11" id="KW-0460">Magnesium</keyword>
<dbReference type="RefSeq" id="WP_263541286.1">
    <property type="nucleotide sequence ID" value="NZ_JAOVZO020000020.1"/>
</dbReference>
<dbReference type="Proteomes" id="UP001139971">
    <property type="component" value="Unassembled WGS sequence"/>
</dbReference>
<evidence type="ECO:0000256" key="6">
    <source>
        <dbReference type="ARBA" id="ARBA00022679"/>
    </source>
</evidence>
<name>A0A9X3YRG0_9GAMM</name>
<dbReference type="InterPro" id="IPR005907">
    <property type="entry name" value="G1P_thy_trans_s"/>
</dbReference>
<dbReference type="PANTHER" id="PTHR43532:SF1">
    <property type="entry name" value="GLUCOSE-1-PHOSPHATE THYMIDYLYLTRANSFERASE 1"/>
    <property type="match status" value="1"/>
</dbReference>
<evidence type="ECO:0000313" key="14">
    <source>
        <dbReference type="Proteomes" id="UP001139971"/>
    </source>
</evidence>
<evidence type="ECO:0000256" key="3">
    <source>
        <dbReference type="ARBA" id="ARBA00005125"/>
    </source>
</evidence>
<dbReference type="InterPro" id="IPR029044">
    <property type="entry name" value="Nucleotide-diphossugar_trans"/>
</dbReference>
<sequence length="295" mass="32316">MSSKKGIILAGGSGTRLYPLTQVVSKQLLPVYDKPMIYYPLSVLMLAGIREVLVINTPHEQALFKQLLGDGSQWGISISYAVQPSPDGLAQAYLIGRDFVAGDPSCLILGDNIFYGHGLTDVLKRAAGREHGATVFGYYVHDPERYGVAEFDAAGKVIGLEEKPPQPKSNYAVTGLYFYDGRACDYAAQLKPSSRGELEITDLNRCYLDDGSLMLEKLGRGYAWLDTGTHESLVEASNYIETIENRQGLKVCCPEEIAFSQGWIDADQLRALAKPLAKNGYGRYLLQIAEHGVIA</sequence>
<dbReference type="SUPFAM" id="SSF53448">
    <property type="entry name" value="Nucleotide-diphospho-sugar transferases"/>
    <property type="match status" value="1"/>
</dbReference>